<dbReference type="InterPro" id="IPR029062">
    <property type="entry name" value="Class_I_gatase-like"/>
</dbReference>
<dbReference type="Gene3D" id="3.40.50.880">
    <property type="match status" value="1"/>
</dbReference>
<gene>
    <name evidence="1" type="ORF">H9848_10785</name>
</gene>
<evidence type="ECO:0008006" key="3">
    <source>
        <dbReference type="Google" id="ProtNLM"/>
    </source>
</evidence>
<comment type="caution">
    <text evidence="1">The sequence shown here is derived from an EMBL/GenBank/DDBJ whole genome shotgun (WGS) entry which is preliminary data.</text>
</comment>
<protein>
    <recommendedName>
        <fullName evidence="3">Beta-galactosidase trimerisation domain-containing protein</fullName>
    </recommendedName>
</protein>
<name>A0A9D2BRL5_9BACT</name>
<reference evidence="1" key="2">
    <citation type="submission" date="2021-04" db="EMBL/GenBank/DDBJ databases">
        <authorList>
            <person name="Gilroy R."/>
        </authorList>
    </citation>
    <scope>NUCLEOTIDE SEQUENCE</scope>
    <source>
        <strain evidence="1">ChiHecec2B26-12326</strain>
    </source>
</reference>
<dbReference type="Proteomes" id="UP000823847">
    <property type="component" value="Unassembled WGS sequence"/>
</dbReference>
<accession>A0A9D2BRL5</accession>
<dbReference type="AlphaFoldDB" id="A0A9D2BRL5"/>
<proteinExistence type="predicted"/>
<evidence type="ECO:0000313" key="1">
    <source>
        <dbReference type="EMBL" id="HIX87073.1"/>
    </source>
</evidence>
<evidence type="ECO:0000313" key="2">
    <source>
        <dbReference type="Proteomes" id="UP000823847"/>
    </source>
</evidence>
<reference evidence="1" key="1">
    <citation type="journal article" date="2021" name="PeerJ">
        <title>Extensive microbial diversity within the chicken gut microbiome revealed by metagenomics and culture.</title>
        <authorList>
            <person name="Gilroy R."/>
            <person name="Ravi A."/>
            <person name="Getino M."/>
            <person name="Pursley I."/>
            <person name="Horton D.L."/>
            <person name="Alikhan N.F."/>
            <person name="Baker D."/>
            <person name="Gharbi K."/>
            <person name="Hall N."/>
            <person name="Watson M."/>
            <person name="Adriaenssens E.M."/>
            <person name="Foster-Nyarko E."/>
            <person name="Jarju S."/>
            <person name="Secka A."/>
            <person name="Antonio M."/>
            <person name="Oren A."/>
            <person name="Chaudhuri R.R."/>
            <person name="La Ragione R."/>
            <person name="Hildebrand F."/>
            <person name="Pallen M.J."/>
        </authorList>
    </citation>
    <scope>NUCLEOTIDE SEQUENCE</scope>
    <source>
        <strain evidence="1">ChiHecec2B26-12326</strain>
    </source>
</reference>
<sequence length="730" mass="83816">MKQLWLIIAFVVSGVAGMYGQEGRRERTAFQTGQPWKPTTDTRADVAIVYGVGGNPSEERSGLTFEERVQSWRDKGYTTHFMTGIAWGEYQDYFTGAWDGRWHLDEGQVTREGDTIWHGHMVPYIVPSMNFIRYMKERHIKRVIDAGIDAIYLEEPEFWARGGYSEAFKREWKAYYGFDWRPQHESAENTYLSNKLKYHLYYRALDECFTYAKAYGKSKGMDVRCYVPTHSLVNYAQWQIVSPEASLASLDCVDGYIAQVWTGTSREPNYFDGVARERVFETAFLEYGCMESMTAPTGRKVFFLTDPIEDRARDWADYKRNYQATFTAKLLYPANNNYEVMPWPDRIYEGLYRVSATSDRKERIPRFYSTQMQVMINSLNDMPLSDNKVSGPEGIGVLMANSLMFQRAPRPIVGYDDPQLSNFYGLAMPLVKRGVPVRIVHLENVAYPKALADTRVLLMSYSNMKPLEPEAHEWLAEWVRRGGILLYCARDTDPFQRVREWWNTDGNGYQAPSDHLFERMGIGAGPAEGVYAYGEGKVYVLRKDPKEFVMEEGGDKELIDRVRRAYEADARAGALAFKNHFYLERGPYDLVSVMDESVSDKPYTVRGRLIDLFDPALPVLDEKRVEPGEQAFLYDIDRVPDPERPQVLAGAARVYEERVGRDRYSFVAKSPARTTNVARVLLPAEPREVKVTDASGQPLAGARYEWDVASRTCRLVFENSPEGVHVAFSW</sequence>
<organism evidence="1 2">
    <name type="scientific">Candidatus Parabacteroides intestinigallinarum</name>
    <dbReference type="NCBI Taxonomy" id="2838722"/>
    <lineage>
        <taxon>Bacteria</taxon>
        <taxon>Pseudomonadati</taxon>
        <taxon>Bacteroidota</taxon>
        <taxon>Bacteroidia</taxon>
        <taxon>Bacteroidales</taxon>
        <taxon>Tannerellaceae</taxon>
        <taxon>Parabacteroides</taxon>
    </lineage>
</organism>
<dbReference type="EMBL" id="DXEN01000080">
    <property type="protein sequence ID" value="HIX87073.1"/>
    <property type="molecule type" value="Genomic_DNA"/>
</dbReference>